<organism evidence="7 8">
    <name type="scientific">Zygosaccharomyces rouxii</name>
    <dbReference type="NCBI Taxonomy" id="4956"/>
    <lineage>
        <taxon>Eukaryota</taxon>
        <taxon>Fungi</taxon>
        <taxon>Dikarya</taxon>
        <taxon>Ascomycota</taxon>
        <taxon>Saccharomycotina</taxon>
        <taxon>Saccharomycetes</taxon>
        <taxon>Saccharomycetales</taxon>
        <taxon>Saccharomycetaceae</taxon>
        <taxon>Zygosaccharomyces</taxon>
    </lineage>
</organism>
<evidence type="ECO:0000259" key="6">
    <source>
        <dbReference type="Pfam" id="PF12896"/>
    </source>
</evidence>
<evidence type="ECO:0000256" key="4">
    <source>
        <dbReference type="ARBA" id="ARBA00022786"/>
    </source>
</evidence>
<sequence>MDQDYVDYNPVYPLYVKQFTRGFSVHRMADDARIATIIVRDMSQVAGYQWDPITGKFLSIFYKDGTVRIYDGFRSGRLVSLLRASSNGAVSGIWDRIELLHSEENIKDWSIDHDVTEMMPKMVKFARDSRQLCVVPYTLPSDVWRPQAADDTNALLDAHVIRCHDSLSVMFDGEFTISIQLAAIPSPLVKFVSAQHQYLAFYQDGSVERFDLANLVKDPFSLRLLKNVITMRQLHRYLQDHIELIQRDLLQPYDEFLERCCQGAFGGYDLLREQLIDLMLVGDVTPELEDWLVNSMGEKNLKRWRKLGTDAYHKTLQVLTLACLPACERLISLGQRCTGNLLSRQLTLQLPLLPPIDCLQFFLKNVLEAIASLSSQQRLLGSFLDWFDDRVRESIDEDYKLRFNLHDNSSLGPDTASYLQLRLRNSSPEFSSVSDLTHSLASTTDCVSSLDSILNDALTSKINISHEAHNKMNDIFCDLMDLTVIKTNNPTGTATGLENGLILLATKSQVILLDPQSLMILAQLPLQIPLTYLEKEREFVSSTTTMATSTTTTQDMITRAYWQHTTLQLELQGSQQGPIKTAIDYQVTPNGDQWSLAVLYCTLYCSYYGYGMDRRFW</sequence>
<evidence type="ECO:0000256" key="5">
    <source>
        <dbReference type="ARBA" id="ARBA00023306"/>
    </source>
</evidence>
<evidence type="ECO:0000256" key="2">
    <source>
        <dbReference type="ARBA" id="ARBA00022618"/>
    </source>
</evidence>
<dbReference type="EMBL" id="BDGX01000009">
    <property type="protein sequence ID" value="GAV47763.1"/>
    <property type="molecule type" value="Genomic_DNA"/>
</dbReference>
<dbReference type="GO" id="GO:0070979">
    <property type="term" value="P:protein K11-linked ubiquitination"/>
    <property type="evidence" value="ECO:0007669"/>
    <property type="project" value="TreeGrafter"/>
</dbReference>
<dbReference type="PANTHER" id="PTHR13260">
    <property type="entry name" value="ANAPHASE PROMOTING COMPLEX SUBUNIT 4 APC4"/>
    <property type="match status" value="1"/>
</dbReference>
<feature type="domain" description="Anaphase-promoting complex subunit 4 long" evidence="6">
    <location>
        <begin position="223"/>
        <end position="389"/>
    </location>
</feature>
<dbReference type="PANTHER" id="PTHR13260:SF0">
    <property type="entry name" value="ANAPHASE-PROMOTING COMPLEX SUBUNIT 4"/>
    <property type="match status" value="1"/>
</dbReference>
<dbReference type="GO" id="GO:0051301">
    <property type="term" value="P:cell division"/>
    <property type="evidence" value="ECO:0007669"/>
    <property type="project" value="UniProtKB-KW"/>
</dbReference>
<dbReference type="GO" id="GO:0034399">
    <property type="term" value="C:nuclear periphery"/>
    <property type="evidence" value="ECO:0007669"/>
    <property type="project" value="TreeGrafter"/>
</dbReference>
<proteinExistence type="predicted"/>
<dbReference type="GO" id="GO:0005680">
    <property type="term" value="C:anaphase-promoting complex"/>
    <property type="evidence" value="ECO:0007669"/>
    <property type="project" value="InterPro"/>
</dbReference>
<dbReference type="Proteomes" id="UP000187013">
    <property type="component" value="Unassembled WGS sequence"/>
</dbReference>
<accession>A0A1Q2ZWX6</accession>
<keyword evidence="2" id="KW-0132">Cell division</keyword>
<dbReference type="OrthoDB" id="2110451at2759"/>
<dbReference type="GO" id="GO:0031145">
    <property type="term" value="P:anaphase-promoting complex-dependent catabolic process"/>
    <property type="evidence" value="ECO:0007669"/>
    <property type="project" value="InterPro"/>
</dbReference>
<dbReference type="InterPro" id="IPR024789">
    <property type="entry name" value="APC4"/>
</dbReference>
<keyword evidence="4" id="KW-0833">Ubl conjugation pathway</keyword>
<evidence type="ECO:0000256" key="1">
    <source>
        <dbReference type="ARBA" id="ARBA00016067"/>
    </source>
</evidence>
<gene>
    <name evidence="7" type="ORF">ZYGR_0I00590</name>
</gene>
<dbReference type="InterPro" id="IPR024790">
    <property type="entry name" value="APC4_long_dom"/>
</dbReference>
<reference evidence="7 8" key="1">
    <citation type="submission" date="2016-08" db="EMBL/GenBank/DDBJ databases">
        <title>Draft genome sequence of allopolyploid Zygosaccharomyces rouxii.</title>
        <authorList>
            <person name="Watanabe J."/>
            <person name="Uehara K."/>
            <person name="Mogi Y."/>
            <person name="Tsukioka Y."/>
        </authorList>
    </citation>
    <scope>NUCLEOTIDE SEQUENCE [LARGE SCALE GENOMIC DNA]</scope>
    <source>
        <strain evidence="7 8">NBRC 110957</strain>
    </source>
</reference>
<name>A0A1Q2ZWX6_ZYGRO</name>
<keyword evidence="3" id="KW-0498">Mitosis</keyword>
<protein>
    <recommendedName>
        <fullName evidence="1">Anaphase-promoting complex subunit 4</fullName>
    </recommendedName>
</protein>
<keyword evidence="5" id="KW-0131">Cell cycle</keyword>
<dbReference type="eggNOG" id="KOG4640">
    <property type="taxonomic scope" value="Eukaryota"/>
</dbReference>
<dbReference type="AlphaFoldDB" id="A0A1Q2ZWX6"/>
<evidence type="ECO:0000313" key="8">
    <source>
        <dbReference type="Proteomes" id="UP000187013"/>
    </source>
</evidence>
<comment type="caution">
    <text evidence="7">The sequence shown here is derived from an EMBL/GenBank/DDBJ whole genome shotgun (WGS) entry which is preliminary data.</text>
</comment>
<dbReference type="Pfam" id="PF12896">
    <property type="entry name" value="ANAPC4"/>
    <property type="match status" value="1"/>
</dbReference>
<evidence type="ECO:0000313" key="7">
    <source>
        <dbReference type="EMBL" id="GAV47763.1"/>
    </source>
</evidence>
<evidence type="ECO:0000256" key="3">
    <source>
        <dbReference type="ARBA" id="ARBA00022776"/>
    </source>
</evidence>